<dbReference type="EMBL" id="CADCVK010000198">
    <property type="protein sequence ID" value="CAA9477147.1"/>
    <property type="molecule type" value="Genomic_DNA"/>
</dbReference>
<evidence type="ECO:0000313" key="2">
    <source>
        <dbReference type="EMBL" id="CAA9477147.1"/>
    </source>
</evidence>
<proteinExistence type="predicted"/>
<feature type="non-terminal residue" evidence="2">
    <location>
        <position position="195"/>
    </location>
</feature>
<organism evidence="2">
    <name type="scientific">uncultured Rubrobacteraceae bacterium</name>
    <dbReference type="NCBI Taxonomy" id="349277"/>
    <lineage>
        <taxon>Bacteria</taxon>
        <taxon>Bacillati</taxon>
        <taxon>Actinomycetota</taxon>
        <taxon>Rubrobacteria</taxon>
        <taxon>Rubrobacterales</taxon>
        <taxon>Rubrobacteraceae</taxon>
        <taxon>environmental samples</taxon>
    </lineage>
</organism>
<feature type="compositionally biased region" description="Basic and acidic residues" evidence="1">
    <location>
        <begin position="91"/>
        <end position="100"/>
    </location>
</feature>
<evidence type="ECO:0000256" key="1">
    <source>
        <dbReference type="SAM" id="MobiDB-lite"/>
    </source>
</evidence>
<sequence length="195" mass="21623">DALPAGPEVQDSDHRHPGAGDRCGRKPRRLRPQKEVQAKGGHRRLRGRGPERATLPHKGRQDARLRGELLRGPPRRGAARGRPAGGGALPLEEHLRAHERVRQRHRVHPRGEPVGKGARRPDGGHPVRGRPRWPLLQPGLHRGPARRARVARGQAEVRLREQLPAGEAQGILRRGGGPHPRRRHHDGPAREGPRV</sequence>
<protein>
    <submittedName>
        <fullName evidence="2">Uncharacterized protein</fullName>
    </submittedName>
</protein>
<feature type="compositionally biased region" description="Basic and acidic residues" evidence="1">
    <location>
        <begin position="109"/>
        <end position="125"/>
    </location>
</feature>
<feature type="compositionally biased region" description="Basic and acidic residues" evidence="1">
    <location>
        <begin position="59"/>
        <end position="69"/>
    </location>
</feature>
<reference evidence="2" key="1">
    <citation type="submission" date="2020-02" db="EMBL/GenBank/DDBJ databases">
        <authorList>
            <person name="Meier V. D."/>
        </authorList>
    </citation>
    <scope>NUCLEOTIDE SEQUENCE</scope>
    <source>
        <strain evidence="2">AVDCRST_MAG12</strain>
    </source>
</reference>
<feature type="non-terminal residue" evidence="2">
    <location>
        <position position="1"/>
    </location>
</feature>
<dbReference type="AlphaFoldDB" id="A0A6J4RR87"/>
<feature type="compositionally biased region" description="Basic and acidic residues" evidence="1">
    <location>
        <begin position="186"/>
        <end position="195"/>
    </location>
</feature>
<name>A0A6J4RR87_9ACTN</name>
<feature type="region of interest" description="Disordered" evidence="1">
    <location>
        <begin position="1"/>
        <end position="195"/>
    </location>
</feature>
<gene>
    <name evidence="2" type="ORF">AVDCRST_MAG12-1260</name>
</gene>
<feature type="compositionally biased region" description="Basic and acidic residues" evidence="1">
    <location>
        <begin position="11"/>
        <end position="24"/>
    </location>
</feature>
<accession>A0A6J4RR87</accession>